<dbReference type="Proteomes" id="UP000228906">
    <property type="component" value="Unassembled WGS sequence"/>
</dbReference>
<evidence type="ECO:0000256" key="4">
    <source>
        <dbReference type="HAMAP-Rule" id="MF_01366"/>
    </source>
</evidence>
<accession>A0A2H0UYD7</accession>
<dbReference type="GO" id="GO:0017148">
    <property type="term" value="P:negative regulation of translation"/>
    <property type="evidence" value="ECO:0007669"/>
    <property type="project" value="TreeGrafter"/>
</dbReference>
<comment type="subunit">
    <text evidence="4">Part of the 50S ribosomal subunit.</text>
</comment>
<dbReference type="GO" id="GO:0006412">
    <property type="term" value="P:translation"/>
    <property type="evidence" value="ECO:0007669"/>
    <property type="project" value="UniProtKB-UniRule"/>
</dbReference>
<dbReference type="GO" id="GO:0003735">
    <property type="term" value="F:structural constituent of ribosome"/>
    <property type="evidence" value="ECO:0007669"/>
    <property type="project" value="InterPro"/>
</dbReference>
<evidence type="ECO:0000256" key="3">
    <source>
        <dbReference type="ARBA" id="ARBA00023274"/>
    </source>
</evidence>
<dbReference type="Pfam" id="PF00572">
    <property type="entry name" value="Ribosomal_L13"/>
    <property type="match status" value="1"/>
</dbReference>
<dbReference type="EMBL" id="PFAV01000003">
    <property type="protein sequence ID" value="PIR91851.1"/>
    <property type="molecule type" value="Genomic_DNA"/>
</dbReference>
<dbReference type="PANTHER" id="PTHR11545">
    <property type="entry name" value="RIBOSOMAL PROTEIN L13"/>
    <property type="match status" value="1"/>
</dbReference>
<comment type="function">
    <text evidence="4">This protein is one of the early assembly proteins of the 50S ribosomal subunit, although it is not seen to bind rRNA by itself. It is important during the early stages of 50S assembly.</text>
</comment>
<dbReference type="GO" id="GO:0022625">
    <property type="term" value="C:cytosolic large ribosomal subunit"/>
    <property type="evidence" value="ECO:0007669"/>
    <property type="project" value="TreeGrafter"/>
</dbReference>
<evidence type="ECO:0000313" key="6">
    <source>
        <dbReference type="Proteomes" id="UP000228906"/>
    </source>
</evidence>
<dbReference type="NCBIfam" id="TIGR01066">
    <property type="entry name" value="rplM_bact"/>
    <property type="match status" value="1"/>
</dbReference>
<dbReference type="SUPFAM" id="SSF52161">
    <property type="entry name" value="Ribosomal protein L13"/>
    <property type="match status" value="1"/>
</dbReference>
<evidence type="ECO:0000313" key="5">
    <source>
        <dbReference type="EMBL" id="PIR91851.1"/>
    </source>
</evidence>
<dbReference type="AlphaFoldDB" id="A0A2H0UYD7"/>
<name>A0A2H0UYD7_9BACT</name>
<evidence type="ECO:0000256" key="2">
    <source>
        <dbReference type="ARBA" id="ARBA00022980"/>
    </source>
</evidence>
<proteinExistence type="inferred from homology"/>
<evidence type="ECO:0000256" key="1">
    <source>
        <dbReference type="ARBA" id="ARBA00006227"/>
    </source>
</evidence>
<dbReference type="PANTHER" id="PTHR11545:SF2">
    <property type="entry name" value="LARGE RIBOSOMAL SUBUNIT PROTEIN UL13M"/>
    <property type="match status" value="1"/>
</dbReference>
<dbReference type="InterPro" id="IPR036899">
    <property type="entry name" value="Ribosomal_uL13_sf"/>
</dbReference>
<dbReference type="GO" id="GO:0003729">
    <property type="term" value="F:mRNA binding"/>
    <property type="evidence" value="ECO:0007669"/>
    <property type="project" value="TreeGrafter"/>
</dbReference>
<dbReference type="Gene3D" id="3.90.1180.10">
    <property type="entry name" value="Ribosomal protein L13"/>
    <property type="match status" value="1"/>
</dbReference>
<organism evidence="5 6">
    <name type="scientific">bacterium (Candidatus Gribaldobacteria) CG10_big_fil_rev_8_21_14_0_10_41_12</name>
    <dbReference type="NCBI Taxonomy" id="2014277"/>
    <lineage>
        <taxon>Bacteria</taxon>
        <taxon>Candidatus Gribaldobacteria</taxon>
    </lineage>
</organism>
<dbReference type="CDD" id="cd00392">
    <property type="entry name" value="Ribosomal_L13"/>
    <property type="match status" value="1"/>
</dbReference>
<reference evidence="6" key="1">
    <citation type="submission" date="2017-09" db="EMBL/GenBank/DDBJ databases">
        <title>Depth-based differentiation of microbial function through sediment-hosted aquifers and enrichment of novel symbionts in the deep terrestrial subsurface.</title>
        <authorList>
            <person name="Probst A.J."/>
            <person name="Ladd B."/>
            <person name="Jarett J.K."/>
            <person name="Geller-Mcgrath D.E."/>
            <person name="Sieber C.M.K."/>
            <person name="Emerson J.B."/>
            <person name="Anantharaman K."/>
            <person name="Thomas B.C."/>
            <person name="Malmstrom R."/>
            <person name="Stieglmeier M."/>
            <person name="Klingl A."/>
            <person name="Woyke T."/>
            <person name="Ryan C.M."/>
            <person name="Banfield J.F."/>
        </authorList>
    </citation>
    <scope>NUCLEOTIDE SEQUENCE [LARGE SCALE GENOMIC DNA]</scope>
</reference>
<keyword evidence="2 4" id="KW-0689">Ribosomal protein</keyword>
<sequence length="120" mass="13554">MTEKKQHIIDAEGKSLGRLACEIAEILRGKHRPDFAPNKTGGDSVLLKNADKVKITGNKLETKIYHHYTGYIGELKSVPMGKMIEKKGIEEVIKKTVWGMLPINKLRAQMIKELKIEKSK</sequence>
<protein>
    <recommendedName>
        <fullName evidence="4">Large ribosomal subunit protein uL13</fullName>
    </recommendedName>
</protein>
<dbReference type="InterPro" id="IPR005822">
    <property type="entry name" value="Ribosomal_uL13"/>
</dbReference>
<comment type="similarity">
    <text evidence="1 4">Belongs to the universal ribosomal protein uL13 family.</text>
</comment>
<keyword evidence="3 4" id="KW-0687">Ribonucleoprotein</keyword>
<comment type="caution">
    <text evidence="5">The sequence shown here is derived from an EMBL/GenBank/DDBJ whole genome shotgun (WGS) entry which is preliminary data.</text>
</comment>
<dbReference type="HAMAP" id="MF_01366">
    <property type="entry name" value="Ribosomal_uL13"/>
    <property type="match status" value="1"/>
</dbReference>
<dbReference type="PIRSF" id="PIRSF002181">
    <property type="entry name" value="Ribosomal_L13"/>
    <property type="match status" value="1"/>
</dbReference>
<gene>
    <name evidence="4 5" type="primary">rplM</name>
    <name evidence="5" type="ORF">COU03_00315</name>
</gene>
<dbReference type="InterPro" id="IPR005823">
    <property type="entry name" value="Ribosomal_uL13_bac-type"/>
</dbReference>